<sequence>MLTLHFIGSNHDQRESVAVSQFLLTMNCENALGGEAQRTTSGVKQGGYVLLGQTAMGGMLYPSVVGNEARKCLTGMGWGLAFGGVTGYCAY</sequence>
<comment type="caution">
    <text evidence="1">The sequence shown here is derived from an EMBL/GenBank/DDBJ whole genome shotgun (WGS) entry which is preliminary data.</text>
</comment>
<evidence type="ECO:0000313" key="1">
    <source>
        <dbReference type="EMBL" id="TID27047.1"/>
    </source>
</evidence>
<name>A0A4Z1PUU6_9PEZI</name>
<evidence type="ECO:0000313" key="2">
    <source>
        <dbReference type="Proteomes" id="UP000298493"/>
    </source>
</evidence>
<proteinExistence type="predicted"/>
<dbReference type="EMBL" id="SNSC02000002">
    <property type="protein sequence ID" value="TID27047.1"/>
    <property type="molecule type" value="Genomic_DNA"/>
</dbReference>
<organism evidence="1 2">
    <name type="scientific">Venturia nashicola</name>
    <dbReference type="NCBI Taxonomy" id="86259"/>
    <lineage>
        <taxon>Eukaryota</taxon>
        <taxon>Fungi</taxon>
        <taxon>Dikarya</taxon>
        <taxon>Ascomycota</taxon>
        <taxon>Pezizomycotina</taxon>
        <taxon>Dothideomycetes</taxon>
        <taxon>Pleosporomycetidae</taxon>
        <taxon>Venturiales</taxon>
        <taxon>Venturiaceae</taxon>
        <taxon>Venturia</taxon>
    </lineage>
</organism>
<gene>
    <name evidence="1" type="ORF">E6O75_ATG01540</name>
</gene>
<reference evidence="1 2" key="1">
    <citation type="submission" date="2019-04" db="EMBL/GenBank/DDBJ databases">
        <title>High contiguity whole genome sequence and gene annotation resource for two Venturia nashicola isolates.</title>
        <authorList>
            <person name="Prokchorchik M."/>
            <person name="Won K."/>
            <person name="Lee Y."/>
            <person name="Choi E.D."/>
            <person name="Segonzac C."/>
            <person name="Sohn K.H."/>
        </authorList>
    </citation>
    <scope>NUCLEOTIDE SEQUENCE [LARGE SCALE GENOMIC DNA]</scope>
    <source>
        <strain evidence="1 2">PRI2</strain>
    </source>
</reference>
<protein>
    <submittedName>
        <fullName evidence="1">Uncharacterized protein</fullName>
    </submittedName>
</protein>
<keyword evidence="2" id="KW-1185">Reference proteome</keyword>
<accession>A0A4Z1PUU6</accession>
<dbReference type="AlphaFoldDB" id="A0A4Z1PUU6"/>
<dbReference type="Proteomes" id="UP000298493">
    <property type="component" value="Unassembled WGS sequence"/>
</dbReference>